<dbReference type="Pfam" id="PF13517">
    <property type="entry name" value="FG-GAP_3"/>
    <property type="match status" value="5"/>
</dbReference>
<dbReference type="OrthoDB" id="7228078at2"/>
<name>A0A1I4DRY7_9PROT</name>
<keyword evidence="4" id="KW-1185">Reference proteome</keyword>
<proteinExistence type="predicted"/>
<dbReference type="SUPFAM" id="SSF69318">
    <property type="entry name" value="Integrin alpha N-terminal domain"/>
    <property type="match status" value="3"/>
</dbReference>
<protein>
    <submittedName>
        <fullName evidence="3">Repeat domain-containing protein</fullName>
    </submittedName>
</protein>
<keyword evidence="1" id="KW-0732">Signal</keyword>
<dbReference type="EMBL" id="FOSQ01000011">
    <property type="protein sequence ID" value="SFK94701.1"/>
    <property type="molecule type" value="Genomic_DNA"/>
</dbReference>
<dbReference type="CDD" id="cd11304">
    <property type="entry name" value="Cadherin_repeat"/>
    <property type="match status" value="2"/>
</dbReference>
<feature type="domain" description="Cadherin" evidence="2">
    <location>
        <begin position="1016"/>
        <end position="1100"/>
    </location>
</feature>
<dbReference type="GO" id="GO:0007156">
    <property type="term" value="P:homophilic cell adhesion via plasma membrane adhesion molecules"/>
    <property type="evidence" value="ECO:0007669"/>
    <property type="project" value="InterPro"/>
</dbReference>
<dbReference type="Proteomes" id="UP000199473">
    <property type="component" value="Unassembled WGS sequence"/>
</dbReference>
<reference evidence="3 4" key="1">
    <citation type="submission" date="2016-10" db="EMBL/GenBank/DDBJ databases">
        <authorList>
            <person name="de Groot N.N."/>
        </authorList>
    </citation>
    <scope>NUCLEOTIDE SEQUENCE [LARGE SCALE GENOMIC DNA]</scope>
    <source>
        <strain evidence="3 4">DSM 19981</strain>
    </source>
</reference>
<dbReference type="InterPro" id="IPR002126">
    <property type="entry name" value="Cadherin-like_dom"/>
</dbReference>
<evidence type="ECO:0000313" key="3">
    <source>
        <dbReference type="EMBL" id="SFK94701.1"/>
    </source>
</evidence>
<evidence type="ECO:0000259" key="2">
    <source>
        <dbReference type="PROSITE" id="PS50268"/>
    </source>
</evidence>
<dbReference type="PANTHER" id="PTHR44103:SF1">
    <property type="entry name" value="PROPROTEIN CONVERTASE P"/>
    <property type="match status" value="1"/>
</dbReference>
<accession>A0A1I4DRY7</accession>
<feature type="non-terminal residue" evidence="3">
    <location>
        <position position="1384"/>
    </location>
</feature>
<dbReference type="Gene3D" id="2.130.10.130">
    <property type="entry name" value="Integrin alpha, N-terminal"/>
    <property type="match status" value="2"/>
</dbReference>
<evidence type="ECO:0000313" key="4">
    <source>
        <dbReference type="Proteomes" id="UP000199473"/>
    </source>
</evidence>
<dbReference type="PROSITE" id="PS50268">
    <property type="entry name" value="CADHERIN_2"/>
    <property type="match status" value="2"/>
</dbReference>
<dbReference type="GO" id="GO:0016020">
    <property type="term" value="C:membrane"/>
    <property type="evidence" value="ECO:0007669"/>
    <property type="project" value="InterPro"/>
</dbReference>
<evidence type="ECO:0000256" key="1">
    <source>
        <dbReference type="ARBA" id="ARBA00022729"/>
    </source>
</evidence>
<feature type="domain" description="Cadherin" evidence="2">
    <location>
        <begin position="478"/>
        <end position="558"/>
    </location>
</feature>
<dbReference type="GO" id="GO:0005509">
    <property type="term" value="F:calcium ion binding"/>
    <property type="evidence" value="ECO:0007669"/>
    <property type="project" value="InterPro"/>
</dbReference>
<dbReference type="Gene3D" id="2.60.40.60">
    <property type="entry name" value="Cadherins"/>
    <property type="match status" value="2"/>
</dbReference>
<dbReference type="PANTHER" id="PTHR44103">
    <property type="entry name" value="PROPROTEIN CONVERTASE P"/>
    <property type="match status" value="1"/>
</dbReference>
<dbReference type="STRING" id="1123062.SAMN02745775_111170"/>
<organism evidence="3 4">
    <name type="scientific">Falsiroseomonas stagni DSM 19981</name>
    <dbReference type="NCBI Taxonomy" id="1123062"/>
    <lineage>
        <taxon>Bacteria</taxon>
        <taxon>Pseudomonadati</taxon>
        <taxon>Pseudomonadota</taxon>
        <taxon>Alphaproteobacteria</taxon>
        <taxon>Acetobacterales</taxon>
        <taxon>Roseomonadaceae</taxon>
        <taxon>Falsiroseomonas</taxon>
    </lineage>
</organism>
<dbReference type="SUPFAM" id="SSF49313">
    <property type="entry name" value="Cadherin-like"/>
    <property type="match status" value="2"/>
</dbReference>
<gene>
    <name evidence="3" type="ORF">SAMN02745775_111170</name>
</gene>
<sequence>MPTLATMTDFAFDVFFARNGLSTTPQLLDTSVALTAPTSSFVGGGLTVSGLLAEDRISVLHEGDAAGQIGFAGGTVSYGGTAIGTASGGSGATFTVVFSAAVTAAAVEALIEHLTYANVSSTPTAKRSLTIDVTDSAGDHVLALPPRPVFTPLTGSDNPVGSIPPYEGSASRLSAPNLVDLDGDGDLDLVLGRYDGTLRAWQNTGSSAAPSFTALTGAANPFGGIDVGFVSAPTFVDLDGDGLLDLVSGNRVGTLLAWRNVGTSAAPSFTALTDSANPFNGIDVSFASGPAFTDLDGDGLLDLVLGHQDGTLLAWRNTGTSAAPVFTALTGTANPFDGIDVGTLSAPAFVDLDGDGLLDLVSGEYDGALLAWRNTGTSATPNFTALTGSANPFTGVGSEIGWQIEIGSARRLAFGDLNGDGRPDLITGDYDGSLRAFRNTAPPPGAPVTVTVNTPPNVNSSDSASVAENFTGTVYWASAWDVNRNPVTWTLGGQDAALFSINGATGEVSFLATPDYEAPQDAGADNIYNISVIAADGFDSGSADVAITITNVLERPTLGSVSSGVTFAENTVNATPQLLDASVTLSAPDSSLGGGGLTVSGLLAEDRISVLHQGDAAGQIGFASGIISFGGTAIGTATGGSGSTFTVVFNQAATAPAVQALIQHLTYANVSDTPTATRSLKIDVTDSAGVHFGPPGIEPFTALPGSSNPFNGIDVGSYSSPAFVDLDGDGDLDLVSGNYDGYLLAWENIGTSAAPSFTELQGTDNPFDGFYVDGYRSMPVFVDLDGDGDLDLVSGNVYGNLLAWENVGTSQAPSFTALTGTSNPFDGMDVGDRSTPAFVDLDGDGDLDLVSGEYYGTLLAWENTGISVAPSFTALTGTDNPFDGIAIGYATAPAFVDLDGDGDLDLVSGVSGGTFLAWRNTGSGYTALTGNANPFNGTGVGSYSSYSKPSFVDLDGDGRLDLVSGVADGSLHTWRNTPADTFITVSVTAEAEGQNNAPAITSGTTASFAENAIGTVYQATATDAESNPLTWSLGGADANRFDISTTGAVTFKAAPNFEAPTDAGGDNVYNITVTANDGTQDSPAQAVAITVTNVVEQPALTGVGTTASFAENTVNAAAQLLDADVVFTAGESLVGGRLVVAGLLAEDRVSVLTQGSGAGQIGFDGTTVSYGGVAFGTATGGLGADFTITFNASVTSPAVDALIQRLSYANISDTPTATRALTLNVVDGTGAGLVGISSLTALTGAANPFNGFDVGAYSTPSFVDLDGDGRLDLVAGAENGTFLAWRNTGSGFTALTGSASPFNGLNTGGASTPSFVDLDGDGLLDLVSGTDTGTSFLALRNTGSGFSSLVGSANPFSSFNVGYNTTPSFVDLDGDGRLDLVSGE</sequence>
<dbReference type="InterPro" id="IPR028994">
    <property type="entry name" value="Integrin_alpha_N"/>
</dbReference>
<dbReference type="InterPro" id="IPR015919">
    <property type="entry name" value="Cadherin-like_sf"/>
</dbReference>
<dbReference type="InterPro" id="IPR013517">
    <property type="entry name" value="FG-GAP"/>
</dbReference>